<dbReference type="PANTHER" id="PTHR36781:SF1">
    <property type="entry name" value="OS05G0114600 PROTEIN"/>
    <property type="match status" value="1"/>
</dbReference>
<sequence>MAGKAAAATAARWAEGYPWKEKLAKYKGELGKGVWGYWELGAWKPLLPCSPNPKLDRRHRVEAACQHATELLLRPLPPRRCPDLRRYVLGVYRPSLSGMCDSRFHNMDHHHGNCSPASRNHRGPPLPVV</sequence>
<dbReference type="AlphaFoldDB" id="B6UA68"/>
<evidence type="ECO:0000313" key="1">
    <source>
        <dbReference type="EMBL" id="ACG46251.1"/>
    </source>
</evidence>
<dbReference type="EMBL" id="EU974133">
    <property type="protein sequence ID" value="ACG46251.1"/>
    <property type="molecule type" value="mRNA"/>
</dbReference>
<dbReference type="PANTHER" id="PTHR36781">
    <property type="entry name" value="OS05G0114600 PROTEIN"/>
    <property type="match status" value="1"/>
</dbReference>
<reference evidence="1" key="1">
    <citation type="journal article" date="2009" name="Plant Mol. Biol.">
        <title>Insights into corn genes derived from large-scale cDNA sequencing.</title>
        <authorList>
            <person name="Alexandrov N.N."/>
            <person name="Brover V.V."/>
            <person name="Freidin S."/>
            <person name="Troukhan M.E."/>
            <person name="Tatarinova T.V."/>
            <person name="Zhang H."/>
            <person name="Swaller T.J."/>
            <person name="Lu Y.P."/>
            <person name="Bouck J."/>
            <person name="Flavell R.B."/>
            <person name="Feldmann K.A."/>
        </authorList>
    </citation>
    <scope>NUCLEOTIDE SEQUENCE</scope>
</reference>
<proteinExistence type="evidence at transcript level"/>
<name>B6UA68_MAIZE</name>
<accession>B6UA68</accession>
<organism evidence="1">
    <name type="scientific">Zea mays</name>
    <name type="common">Maize</name>
    <dbReference type="NCBI Taxonomy" id="4577"/>
    <lineage>
        <taxon>Eukaryota</taxon>
        <taxon>Viridiplantae</taxon>
        <taxon>Streptophyta</taxon>
        <taxon>Embryophyta</taxon>
        <taxon>Tracheophyta</taxon>
        <taxon>Spermatophyta</taxon>
        <taxon>Magnoliopsida</taxon>
        <taxon>Liliopsida</taxon>
        <taxon>Poales</taxon>
        <taxon>Poaceae</taxon>
        <taxon>PACMAD clade</taxon>
        <taxon>Panicoideae</taxon>
        <taxon>Andropogonodae</taxon>
        <taxon>Andropogoneae</taxon>
        <taxon>Tripsacinae</taxon>
        <taxon>Zea</taxon>
    </lineage>
</organism>
<protein>
    <submittedName>
        <fullName evidence="1">Uncharacterized protein</fullName>
    </submittedName>
</protein>